<dbReference type="NCBIfam" id="NF005710">
    <property type="entry name" value="PRK07522.1"/>
    <property type="match status" value="1"/>
</dbReference>
<evidence type="ECO:0000256" key="2">
    <source>
        <dbReference type="ARBA" id="ARBA00005691"/>
    </source>
</evidence>
<sequence>MKTLDILERLVAFPTVSAESNIALIDWVEAYLRARGFQTQRLPNASGDKAGLFAQIGKGEGGVLLSGHTDVVPVEGQPWTGDPFKLRRAGDRVFGRGTTDMKGFVASVLALADRVEADDLKEPLKLVFSYDEEVGCIGIAEMLPWLTPLLGQPRACIVGEPTEMRVAIGHKGKAAFRAVCQGEAGHSALAPRFRNALHLAADFIAGLRAMQDRLAKTGARNAAYDIPYTTLHVGTMSGGTALNMVPERAELLFEFRHLAGDDPAELRAAIEAISADIGSIQIENAFAYPGLSTPLDAEITRIAQDLAHTDTCKVAYGTEAGFFDGLGIPTVVCGPGSMERDGHKPDEGIDLSQLVACDQFMDRLLATMTR</sequence>
<accession>A0A0J9E7U5</accession>
<dbReference type="OrthoDB" id="9809784at2"/>
<dbReference type="GO" id="GO:0008777">
    <property type="term" value="F:acetylornithine deacetylase activity"/>
    <property type="evidence" value="ECO:0007669"/>
    <property type="project" value="UniProtKB-EC"/>
</dbReference>
<dbReference type="Gene3D" id="3.40.630.10">
    <property type="entry name" value="Zn peptidases"/>
    <property type="match status" value="1"/>
</dbReference>
<dbReference type="GO" id="GO:0046872">
    <property type="term" value="F:metal ion binding"/>
    <property type="evidence" value="ECO:0007669"/>
    <property type="project" value="UniProtKB-KW"/>
</dbReference>
<keyword evidence="6" id="KW-0479">Metal-binding</keyword>
<evidence type="ECO:0000256" key="4">
    <source>
        <dbReference type="ARBA" id="ARBA00022571"/>
    </source>
</evidence>
<dbReference type="STRING" id="1675527.AIOL_003782"/>
<keyword evidence="8" id="KW-0862">Zinc</keyword>
<dbReference type="Pfam" id="PF07687">
    <property type="entry name" value="M20_dimer"/>
    <property type="match status" value="1"/>
</dbReference>
<gene>
    <name evidence="11" type="ORF">AIOL_003782</name>
</gene>
<evidence type="ECO:0000256" key="5">
    <source>
        <dbReference type="ARBA" id="ARBA00022605"/>
    </source>
</evidence>
<dbReference type="RefSeq" id="WP_049644366.1">
    <property type="nucleotide sequence ID" value="NZ_LFTY01000002.1"/>
</dbReference>
<dbReference type="Pfam" id="PF01546">
    <property type="entry name" value="Peptidase_M20"/>
    <property type="match status" value="1"/>
</dbReference>
<keyword evidence="5" id="KW-0028">Amino-acid biosynthesis</keyword>
<evidence type="ECO:0000256" key="8">
    <source>
        <dbReference type="ARBA" id="ARBA00022833"/>
    </source>
</evidence>
<dbReference type="GO" id="GO:0006526">
    <property type="term" value="P:L-arginine biosynthetic process"/>
    <property type="evidence" value="ECO:0007669"/>
    <property type="project" value="UniProtKB-KW"/>
</dbReference>
<comment type="caution">
    <text evidence="11">The sequence shown here is derived from an EMBL/GenBank/DDBJ whole genome shotgun (WGS) entry which is preliminary data.</text>
</comment>
<proteinExistence type="inferred from homology"/>
<dbReference type="InterPro" id="IPR011650">
    <property type="entry name" value="Peptidase_M20_dimer"/>
</dbReference>
<dbReference type="EMBL" id="LFTY01000002">
    <property type="protein sequence ID" value="KMW58802.1"/>
    <property type="molecule type" value="Genomic_DNA"/>
</dbReference>
<dbReference type="Gene3D" id="3.30.70.360">
    <property type="match status" value="1"/>
</dbReference>
<organism evidence="11 12">
    <name type="scientific">Candidatus Rhodobacter oscarellae</name>
    <dbReference type="NCBI Taxonomy" id="1675527"/>
    <lineage>
        <taxon>Bacteria</taxon>
        <taxon>Pseudomonadati</taxon>
        <taxon>Pseudomonadota</taxon>
        <taxon>Alphaproteobacteria</taxon>
        <taxon>Rhodobacterales</taxon>
        <taxon>Rhodobacter group</taxon>
        <taxon>Rhodobacter</taxon>
    </lineage>
</organism>
<comment type="cofactor">
    <cofactor evidence="1">
        <name>Zn(2+)</name>
        <dbReference type="ChEBI" id="CHEBI:29105"/>
    </cofactor>
</comment>
<evidence type="ECO:0000313" key="11">
    <source>
        <dbReference type="EMBL" id="KMW58802.1"/>
    </source>
</evidence>
<dbReference type="PROSITE" id="PS00759">
    <property type="entry name" value="ARGE_DAPE_CPG2_2"/>
    <property type="match status" value="1"/>
</dbReference>
<dbReference type="PANTHER" id="PTHR43808:SF31">
    <property type="entry name" value="N-ACETYL-L-CITRULLINE DEACETYLASE"/>
    <property type="match status" value="1"/>
</dbReference>
<dbReference type="PATRIC" id="fig|1675527.3.peg.3962"/>
<dbReference type="SUPFAM" id="SSF53187">
    <property type="entry name" value="Zn-dependent exopeptidases"/>
    <property type="match status" value="1"/>
</dbReference>
<feature type="domain" description="Peptidase M20 dimerisation" evidence="10">
    <location>
        <begin position="168"/>
        <end position="276"/>
    </location>
</feature>
<dbReference type="InterPro" id="IPR002933">
    <property type="entry name" value="Peptidase_M20"/>
</dbReference>
<dbReference type="NCBIfam" id="TIGR01892">
    <property type="entry name" value="AcOrn-deacetyl"/>
    <property type="match status" value="1"/>
</dbReference>
<dbReference type="SUPFAM" id="SSF55031">
    <property type="entry name" value="Bacterial exopeptidase dimerisation domain"/>
    <property type="match status" value="1"/>
</dbReference>
<reference evidence="11 12" key="1">
    <citation type="submission" date="2015-06" db="EMBL/GenBank/DDBJ databases">
        <title>Draft genome sequence of an Alphaproteobacteria species associated to the Mediterranean sponge Oscarella lobularis.</title>
        <authorList>
            <person name="Jourda C."/>
            <person name="Santini S."/>
            <person name="Claverie J.-M."/>
        </authorList>
    </citation>
    <scope>NUCLEOTIDE SEQUENCE [LARGE SCALE GENOMIC DNA]</scope>
    <source>
        <strain evidence="11">IGS</strain>
    </source>
</reference>
<evidence type="ECO:0000256" key="7">
    <source>
        <dbReference type="ARBA" id="ARBA00022801"/>
    </source>
</evidence>
<name>A0A0J9E7U5_9RHOB</name>
<keyword evidence="3" id="KW-0963">Cytoplasm</keyword>
<comment type="similarity">
    <text evidence="2">Belongs to the peptidase M20A family. ArgE subfamily.</text>
</comment>
<dbReference type="PANTHER" id="PTHR43808">
    <property type="entry name" value="ACETYLORNITHINE DEACETYLASE"/>
    <property type="match status" value="1"/>
</dbReference>
<dbReference type="InterPro" id="IPR036264">
    <property type="entry name" value="Bact_exopeptidase_dim_dom"/>
</dbReference>
<evidence type="ECO:0000256" key="1">
    <source>
        <dbReference type="ARBA" id="ARBA00001947"/>
    </source>
</evidence>
<dbReference type="CDD" id="cd03894">
    <property type="entry name" value="M20_ArgE"/>
    <property type="match status" value="1"/>
</dbReference>
<dbReference type="EC" id="3.5.1.16" evidence="11"/>
<evidence type="ECO:0000313" key="12">
    <source>
        <dbReference type="Proteomes" id="UP000037178"/>
    </source>
</evidence>
<keyword evidence="9" id="KW-0170">Cobalt</keyword>
<dbReference type="InterPro" id="IPR001261">
    <property type="entry name" value="ArgE/DapE_CS"/>
</dbReference>
<evidence type="ECO:0000256" key="9">
    <source>
        <dbReference type="ARBA" id="ARBA00023285"/>
    </source>
</evidence>
<dbReference type="InterPro" id="IPR010169">
    <property type="entry name" value="AcOrn-deacetyl"/>
</dbReference>
<keyword evidence="12" id="KW-1185">Reference proteome</keyword>
<evidence type="ECO:0000256" key="3">
    <source>
        <dbReference type="ARBA" id="ARBA00022490"/>
    </source>
</evidence>
<dbReference type="PROSITE" id="PS00758">
    <property type="entry name" value="ARGE_DAPE_CPG2_1"/>
    <property type="match status" value="1"/>
</dbReference>
<keyword evidence="7 11" id="KW-0378">Hydrolase</keyword>
<protein>
    <submittedName>
        <fullName evidence="11">Acetylornithine deacetylase</fullName>
        <ecNumber evidence="11">3.5.1.16</ecNumber>
    </submittedName>
</protein>
<dbReference type="Proteomes" id="UP000037178">
    <property type="component" value="Unassembled WGS sequence"/>
</dbReference>
<keyword evidence="4" id="KW-0055">Arginine biosynthesis</keyword>
<evidence type="ECO:0000259" key="10">
    <source>
        <dbReference type="Pfam" id="PF07687"/>
    </source>
</evidence>
<evidence type="ECO:0000256" key="6">
    <source>
        <dbReference type="ARBA" id="ARBA00022723"/>
    </source>
</evidence>
<dbReference type="InterPro" id="IPR050072">
    <property type="entry name" value="Peptidase_M20A"/>
</dbReference>
<dbReference type="AlphaFoldDB" id="A0A0J9E7U5"/>